<dbReference type="EMBL" id="CP112932">
    <property type="protein sequence ID" value="WPY01000.1"/>
    <property type="molecule type" value="Genomic_DNA"/>
</dbReference>
<name>A0ABZ0UUZ5_9RICK</name>
<protein>
    <submittedName>
        <fullName evidence="1">Uncharacterized protein</fullName>
    </submittedName>
</protein>
<dbReference type="RefSeq" id="WP_323737816.1">
    <property type="nucleotide sequence ID" value="NZ_CP112932.1"/>
</dbReference>
<gene>
    <name evidence="1" type="ORF">Trichorick_00891</name>
</gene>
<reference evidence="1 2" key="1">
    <citation type="submission" date="2022-10" db="EMBL/GenBank/DDBJ databases">
        <title>Host association and intracellularity evolved multiple times independently in the Rickettsiales.</title>
        <authorList>
            <person name="Castelli M."/>
            <person name="Nardi T."/>
            <person name="Gammuto L."/>
            <person name="Bellinzona G."/>
            <person name="Sabaneyeva E."/>
            <person name="Potekhin A."/>
            <person name="Serra V."/>
            <person name="Petroni G."/>
            <person name="Sassera D."/>
        </authorList>
    </citation>
    <scope>NUCLEOTIDE SEQUENCE [LARGE SCALE GENOMIC DNA]</scope>
    <source>
        <strain evidence="1 2">Kr 154-4</strain>
    </source>
</reference>
<organism evidence="1 2">
    <name type="scientific">Candidatus Trichorickettsia mobilis</name>
    <dbReference type="NCBI Taxonomy" id="1346319"/>
    <lineage>
        <taxon>Bacteria</taxon>
        <taxon>Pseudomonadati</taxon>
        <taxon>Pseudomonadota</taxon>
        <taxon>Alphaproteobacteria</taxon>
        <taxon>Rickettsiales</taxon>
        <taxon>Rickettsiaceae</taxon>
        <taxon>Rickettsieae</taxon>
        <taxon>Candidatus Trichorickettsia</taxon>
    </lineage>
</organism>
<dbReference type="Proteomes" id="UP001326613">
    <property type="component" value="Chromosome"/>
</dbReference>
<evidence type="ECO:0000313" key="2">
    <source>
        <dbReference type="Proteomes" id="UP001326613"/>
    </source>
</evidence>
<sequence>MKNKLNIKDDSIISNYMLQQLVVENPQVIIEADPIYDIAIDNIDVQPNHIKIILAVYLSDPSCNSGVITALNLEGSKFPSLDYIHRNLDLLAHFKQELTLNQDICCKYGSYLGMLIIEHMTENLESTQEIIQTTGDFSQLGLEQNEKSQLPKKIMEQESKLPQDSFTNSQQHETATSLKVSKLTKMLDLLSNHNDQLSGTLTIITRTLVENLNQGSINVQDQDLSMIACLIYYRSNEQTYAKFCEQALQKLSIGSANTQKLIEFTNQISTEPDLLQPVNEKTLYSNFIQNIEKSILEYRQKQTDNQNVTDVKGVLSNLLSELAFESPQEKKDYVMQNLDQGSKALLFGEIFPGVFDFGDLSQ</sequence>
<accession>A0ABZ0UUZ5</accession>
<evidence type="ECO:0000313" key="1">
    <source>
        <dbReference type="EMBL" id="WPY01000.1"/>
    </source>
</evidence>
<keyword evidence="2" id="KW-1185">Reference proteome</keyword>
<proteinExistence type="predicted"/>